<dbReference type="InterPro" id="IPR022742">
    <property type="entry name" value="Hydrolase_4"/>
</dbReference>
<dbReference type="PANTHER" id="PTHR11614">
    <property type="entry name" value="PHOSPHOLIPASE-RELATED"/>
    <property type="match status" value="1"/>
</dbReference>
<dbReference type="Pfam" id="PF12146">
    <property type="entry name" value="Hydrolase_4"/>
    <property type="match status" value="1"/>
</dbReference>
<dbReference type="InterPro" id="IPR051044">
    <property type="entry name" value="MAG_DAG_Lipase"/>
</dbReference>
<dbReference type="InterPro" id="IPR029058">
    <property type="entry name" value="AB_hydrolase_fold"/>
</dbReference>
<comment type="caution">
    <text evidence="2">The sequence shown here is derived from an EMBL/GenBank/DDBJ whole genome shotgun (WGS) entry which is preliminary data.</text>
</comment>
<feature type="domain" description="Serine aminopeptidase S33" evidence="1">
    <location>
        <begin position="34"/>
        <end position="268"/>
    </location>
</feature>
<organism evidence="2 3">
    <name type="scientific">Deinococcus oregonensis</name>
    <dbReference type="NCBI Taxonomy" id="1805970"/>
    <lineage>
        <taxon>Bacteria</taxon>
        <taxon>Thermotogati</taxon>
        <taxon>Deinococcota</taxon>
        <taxon>Deinococci</taxon>
        <taxon>Deinococcales</taxon>
        <taxon>Deinococcaceae</taxon>
        <taxon>Deinococcus</taxon>
    </lineage>
</organism>
<evidence type="ECO:0000259" key="1">
    <source>
        <dbReference type="Pfam" id="PF12146"/>
    </source>
</evidence>
<dbReference type="EMBL" id="JBHLYR010000052">
    <property type="protein sequence ID" value="MFB9993717.1"/>
    <property type="molecule type" value="Genomic_DNA"/>
</dbReference>
<keyword evidence="3" id="KW-1185">Reference proteome</keyword>
<dbReference type="SUPFAM" id="SSF53474">
    <property type="entry name" value="alpha/beta-Hydrolases"/>
    <property type="match status" value="1"/>
</dbReference>
<dbReference type="GO" id="GO:0016787">
    <property type="term" value="F:hydrolase activity"/>
    <property type="evidence" value="ECO:0007669"/>
    <property type="project" value="UniProtKB-KW"/>
</dbReference>
<gene>
    <name evidence="2" type="ORF">ACFFLM_17285</name>
</gene>
<protein>
    <submittedName>
        <fullName evidence="2">Alpha/beta hydrolase</fullName>
    </submittedName>
</protein>
<dbReference type="Proteomes" id="UP001589733">
    <property type="component" value="Unassembled WGS sequence"/>
</dbReference>
<reference evidence="2 3" key="1">
    <citation type="submission" date="2024-09" db="EMBL/GenBank/DDBJ databases">
        <authorList>
            <person name="Sun Q."/>
            <person name="Mori K."/>
        </authorList>
    </citation>
    <scope>NUCLEOTIDE SEQUENCE [LARGE SCALE GENOMIC DNA]</scope>
    <source>
        <strain evidence="2 3">JCM 13503</strain>
    </source>
</reference>
<keyword evidence="2" id="KW-0378">Hydrolase</keyword>
<evidence type="ECO:0000313" key="2">
    <source>
        <dbReference type="EMBL" id="MFB9993717.1"/>
    </source>
</evidence>
<dbReference type="InterPro" id="IPR000073">
    <property type="entry name" value="AB_hydrolase_1"/>
</dbReference>
<dbReference type="RefSeq" id="WP_380013091.1">
    <property type="nucleotide sequence ID" value="NZ_JBHLYR010000052.1"/>
</dbReference>
<name>A0ABV6B1S5_9DEIO</name>
<dbReference type="Gene3D" id="3.40.50.1820">
    <property type="entry name" value="alpha/beta hydrolase"/>
    <property type="match status" value="1"/>
</dbReference>
<proteinExistence type="predicted"/>
<dbReference type="PRINTS" id="PR00111">
    <property type="entry name" value="ABHYDROLASE"/>
</dbReference>
<sequence>MTAEAVVPAVPKPETWTFDAPVKGYRWPAHTPTTRGTLLLAHGFGEYAGRYVDRYHTLIPTLQAAGFDVYGYDHRGHGASEGRRAVISAHRLTEDHLKAREALRELPAPLFAFGHSLGGLIAASSVARDPRGLSGVILSSPALLVGANEPAWLKRLAPWLARIAPGLATTDLGTGGLSRLQAEVDAYNADEQMYHGKVPALTGASMLQLSAELWAHTARWSLPTLVVHGTADKITDINGSRRLLQEAPAADKRLVEIEGGYHELLNDECRDEVRGLMVEWLRERTA</sequence>
<accession>A0ABV6B1S5</accession>
<evidence type="ECO:0000313" key="3">
    <source>
        <dbReference type="Proteomes" id="UP001589733"/>
    </source>
</evidence>